<dbReference type="RefSeq" id="WP_076379760.1">
    <property type="nucleotide sequence ID" value="NZ_AP017422.1"/>
</dbReference>
<organism evidence="1 2">
    <name type="scientific">Filimonas lacunae</name>
    <dbReference type="NCBI Taxonomy" id="477680"/>
    <lineage>
        <taxon>Bacteria</taxon>
        <taxon>Pseudomonadati</taxon>
        <taxon>Bacteroidota</taxon>
        <taxon>Chitinophagia</taxon>
        <taxon>Chitinophagales</taxon>
        <taxon>Chitinophagaceae</taxon>
        <taxon>Filimonas</taxon>
    </lineage>
</organism>
<accession>A0A1N7Q710</accession>
<proteinExistence type="predicted"/>
<reference evidence="2" key="1">
    <citation type="submission" date="2017-01" db="EMBL/GenBank/DDBJ databases">
        <authorList>
            <person name="Varghese N."/>
            <person name="Submissions S."/>
        </authorList>
    </citation>
    <scope>NUCLEOTIDE SEQUENCE [LARGE SCALE GENOMIC DNA]</scope>
    <source>
        <strain evidence="2">DSM 21054</strain>
    </source>
</reference>
<evidence type="ECO:0000313" key="1">
    <source>
        <dbReference type="EMBL" id="SIT18611.1"/>
    </source>
</evidence>
<keyword evidence="2" id="KW-1185">Reference proteome</keyword>
<dbReference type="Proteomes" id="UP000186917">
    <property type="component" value="Unassembled WGS sequence"/>
</dbReference>
<gene>
    <name evidence="1" type="ORF">SAMN05421788_104456</name>
</gene>
<name>A0A1N7Q710_9BACT</name>
<sequence>MHENSEHIRNRMLQAAAKIWGYPETDAASDFDPLVSLLLSVNAAELERLSNEIQHSRIRIMERMVQLMAPDVLTGPLPASAVLYALSTDNQTMLGAHEQFFYSRRVAAASESEPVRNKDLYFTPAGNFFLNKCAVHYMATGNKLFRYTDTLTKELVAYTQGQAALAPNVLWLAIDQCDISLHNTQFYFQIRNEVNKPVFYNQLPQGKWYINGQSVQVKKGYNSREEDALYNQVEQLLQQGGIAAKVLQQVRKLFAHCFITLTDADNISAHSAAIMPEAISKVFAPHQLQALLARSVRWVQVVFPENITSEMLEDVNCFTNCIPIVNRRLHDVTYRLQEMANVLPLTTDDQFFDVASVTDDNGSQLHLRNPSKEAGEDIDILFRSGGAGRFDERDATAVIQNLIQLLRDESAAFSRLGRDLIAEETRQLQQVITKLEQLLAQKQPQAERVPYLIIRKGKHADVRHLFVKYWSTNGAMGNDIKAGTPLLPYKTGAVNHAVTCLLTNTHGGRDRLTQADSVVAYKQAVLSKDRVMSQEDIRLFVLGYFGNRVKRIEVEKGVMVAVDTSKGFVKTIDVKVVLEKKAYLDAMEKNEVNYWKEHLALQLADRSMAFMPFRIFIEDAA</sequence>
<protein>
    <submittedName>
        <fullName evidence="1">Uncharacterized protein</fullName>
    </submittedName>
</protein>
<dbReference type="EMBL" id="FTOR01000004">
    <property type="protein sequence ID" value="SIT18611.1"/>
    <property type="molecule type" value="Genomic_DNA"/>
</dbReference>
<evidence type="ECO:0000313" key="2">
    <source>
        <dbReference type="Proteomes" id="UP000186917"/>
    </source>
</evidence>
<dbReference type="AlphaFoldDB" id="A0A1N7Q710"/>
<dbReference type="STRING" id="477680.SAMN05421788_104456"/>
<dbReference type="OrthoDB" id="1090083at2"/>